<dbReference type="EMBL" id="MT142724">
    <property type="protein sequence ID" value="QJA87660.1"/>
    <property type="molecule type" value="Genomic_DNA"/>
</dbReference>
<dbReference type="AlphaFoldDB" id="A0A6M3L090"/>
<protein>
    <submittedName>
        <fullName evidence="1">Uncharacterized protein</fullName>
    </submittedName>
</protein>
<evidence type="ECO:0000313" key="1">
    <source>
        <dbReference type="EMBL" id="QJA87660.1"/>
    </source>
</evidence>
<reference evidence="1" key="1">
    <citation type="submission" date="2020-03" db="EMBL/GenBank/DDBJ databases">
        <title>The deep terrestrial virosphere.</title>
        <authorList>
            <person name="Holmfeldt K."/>
            <person name="Nilsson E."/>
            <person name="Simone D."/>
            <person name="Lopez-Fernandez M."/>
            <person name="Wu X."/>
            <person name="de Brujin I."/>
            <person name="Lundin D."/>
            <person name="Andersson A."/>
            <person name="Bertilsson S."/>
            <person name="Dopson M."/>
        </authorList>
    </citation>
    <scope>NUCLEOTIDE SEQUENCE</scope>
    <source>
        <strain evidence="1">MM415B02924</strain>
    </source>
</reference>
<proteinExistence type="predicted"/>
<organism evidence="1">
    <name type="scientific">viral metagenome</name>
    <dbReference type="NCBI Taxonomy" id="1070528"/>
    <lineage>
        <taxon>unclassified sequences</taxon>
        <taxon>metagenomes</taxon>
        <taxon>organismal metagenomes</taxon>
    </lineage>
</organism>
<name>A0A6M3L090_9ZZZZ</name>
<sequence>METIIEVLMRRDKMTREEAEDLWAQAKEDFDERLESGDDYFDIGDFCEEWFGLEPDYLEEFF</sequence>
<gene>
    <name evidence="1" type="ORF">MM415B02924_0012</name>
</gene>
<accession>A0A6M3L090</accession>